<dbReference type="EMBL" id="GHBR01001288">
    <property type="protein sequence ID" value="NDJ96586.1"/>
    <property type="molecule type" value="Transcribed_RNA"/>
</dbReference>
<evidence type="ECO:0000256" key="2">
    <source>
        <dbReference type="ARBA" id="ARBA00022803"/>
    </source>
</evidence>
<evidence type="ECO:0000256" key="1">
    <source>
        <dbReference type="ARBA" id="ARBA00022737"/>
    </source>
</evidence>
<dbReference type="PANTHER" id="PTHR16193:SF0">
    <property type="entry name" value="TETRATRICOPEPTIDE REPEAT PROTEIN 27"/>
    <property type="match status" value="1"/>
</dbReference>
<keyword evidence="1" id="KW-0677">Repeat</keyword>
<reference evidence="5" key="1">
    <citation type="submission" date="2018-11" db="EMBL/GenBank/DDBJ databases">
        <title>Myxobolus squamalis genome and transcriptome.</title>
        <authorList>
            <person name="Yahalomi D."/>
            <person name="Atkinson S.D."/>
            <person name="Neuhof M."/>
            <person name="Chang E.S."/>
            <person name="Philippe H."/>
            <person name="Cartwright P."/>
            <person name="Bartholomew J.L."/>
            <person name="Huchon D."/>
        </authorList>
    </citation>
    <scope>NUCLEOTIDE SEQUENCE</scope>
    <source>
        <strain evidence="5">71B08</strain>
        <tissue evidence="5">Whole</tissue>
    </source>
</reference>
<dbReference type="PANTHER" id="PTHR16193">
    <property type="entry name" value="TETRATRICOPEPTIDE REPEAT PROTEIN 27"/>
    <property type="match status" value="1"/>
</dbReference>
<dbReference type="InterPro" id="IPR019734">
    <property type="entry name" value="TPR_rpt"/>
</dbReference>
<evidence type="ECO:0000313" key="5">
    <source>
        <dbReference type="EMBL" id="NDJ96586.1"/>
    </source>
</evidence>
<name>A0A6B2G236_MYXSQ</name>
<protein>
    <submittedName>
        <fullName evidence="5">Tetratricopeptide repeat protein 27 (Trinotate prediction)</fullName>
    </submittedName>
</protein>
<keyword evidence="2 4" id="KW-0802">TPR repeat</keyword>
<feature type="repeat" description="TPR" evidence="4">
    <location>
        <begin position="32"/>
        <end position="65"/>
    </location>
</feature>
<feature type="repeat" description="TPR" evidence="4">
    <location>
        <begin position="100"/>
        <end position="133"/>
    </location>
</feature>
<evidence type="ECO:0000256" key="3">
    <source>
        <dbReference type="ARBA" id="ARBA00024020"/>
    </source>
</evidence>
<dbReference type="Gene3D" id="1.25.40.10">
    <property type="entry name" value="Tetratricopeptide repeat domain"/>
    <property type="match status" value="1"/>
</dbReference>
<dbReference type="AlphaFoldDB" id="A0A6B2G236"/>
<sequence>MSEHGYYHLRRKNYKDCAFYFEKALEINTIQPATWYNLGCSYLELNEYDKAATAFRTCCHIQPDNFKAWTNLSSVLIKQNNYRSAYHAVQTAISCQYDVPQIWLEFAHICIHLGKSSDVIRCFERLIELNPKNIDDKIVRYLTAISLNSSFDPKTKSFKDRLVVLMQNWSSKASMSYTAWWMFARLINSNNVECIAKVSDKYTSALRVLLYQDKKIERDISLLDDILEIFEEFIKNIVEWTSVYGGQSTAAFSNSTLLTVTNLSDRLNSLLKDLEDQGHILYLQKILIKFESLKLLLKT</sequence>
<dbReference type="InterPro" id="IPR011990">
    <property type="entry name" value="TPR-like_helical_dom_sf"/>
</dbReference>
<dbReference type="PROSITE" id="PS50005">
    <property type="entry name" value="TPR"/>
    <property type="match status" value="2"/>
</dbReference>
<dbReference type="Pfam" id="PF00515">
    <property type="entry name" value="TPR_1"/>
    <property type="match status" value="1"/>
</dbReference>
<organism evidence="5">
    <name type="scientific">Myxobolus squamalis</name>
    <name type="common">Myxosporean</name>
    <dbReference type="NCBI Taxonomy" id="59785"/>
    <lineage>
        <taxon>Eukaryota</taxon>
        <taxon>Metazoa</taxon>
        <taxon>Cnidaria</taxon>
        <taxon>Myxozoa</taxon>
        <taxon>Myxosporea</taxon>
        <taxon>Bivalvulida</taxon>
        <taxon>Platysporina</taxon>
        <taxon>Myxobolidae</taxon>
        <taxon>Myxobolus</taxon>
    </lineage>
</organism>
<proteinExistence type="inferred from homology"/>
<dbReference type="SUPFAM" id="SSF48452">
    <property type="entry name" value="TPR-like"/>
    <property type="match status" value="1"/>
</dbReference>
<dbReference type="InterPro" id="IPR044244">
    <property type="entry name" value="TTC27/Emw1"/>
</dbReference>
<dbReference type="Pfam" id="PF13181">
    <property type="entry name" value="TPR_8"/>
    <property type="match status" value="1"/>
</dbReference>
<accession>A0A6B2G236</accession>
<evidence type="ECO:0000256" key="4">
    <source>
        <dbReference type="PROSITE-ProRule" id="PRU00339"/>
    </source>
</evidence>
<dbReference type="SMART" id="SM00028">
    <property type="entry name" value="TPR"/>
    <property type="match status" value="3"/>
</dbReference>
<comment type="similarity">
    <text evidence="3">Belongs to the TTC27 family.</text>
</comment>